<proteinExistence type="predicted"/>
<name>A0A382AJE4_9ZZZZ</name>
<dbReference type="EMBL" id="UINC01025612">
    <property type="protein sequence ID" value="SVB01499.1"/>
    <property type="molecule type" value="Genomic_DNA"/>
</dbReference>
<feature type="non-terminal residue" evidence="1">
    <location>
        <position position="25"/>
    </location>
</feature>
<gene>
    <name evidence="1" type="ORF">METZ01_LOCUS154353</name>
</gene>
<dbReference type="AlphaFoldDB" id="A0A382AJE4"/>
<accession>A0A382AJE4</accession>
<evidence type="ECO:0000313" key="1">
    <source>
        <dbReference type="EMBL" id="SVB01499.1"/>
    </source>
</evidence>
<protein>
    <submittedName>
        <fullName evidence="1">Uncharacterized protein</fullName>
    </submittedName>
</protein>
<organism evidence="1">
    <name type="scientific">marine metagenome</name>
    <dbReference type="NCBI Taxonomy" id="408172"/>
    <lineage>
        <taxon>unclassified sequences</taxon>
        <taxon>metagenomes</taxon>
        <taxon>ecological metagenomes</taxon>
    </lineage>
</organism>
<sequence length="25" mass="2794">MEVLDKLEKECSECGSLFICEEDSG</sequence>
<reference evidence="1" key="1">
    <citation type="submission" date="2018-05" db="EMBL/GenBank/DDBJ databases">
        <authorList>
            <person name="Lanie J.A."/>
            <person name="Ng W.-L."/>
            <person name="Kazmierczak K.M."/>
            <person name="Andrzejewski T.M."/>
            <person name="Davidsen T.M."/>
            <person name="Wayne K.J."/>
            <person name="Tettelin H."/>
            <person name="Glass J.I."/>
            <person name="Rusch D."/>
            <person name="Podicherti R."/>
            <person name="Tsui H.-C.T."/>
            <person name="Winkler M.E."/>
        </authorList>
    </citation>
    <scope>NUCLEOTIDE SEQUENCE</scope>
</reference>